<organism evidence="4 5">
    <name type="scientific">Endozoicomonas montiporae CL-33</name>
    <dbReference type="NCBI Taxonomy" id="570277"/>
    <lineage>
        <taxon>Bacteria</taxon>
        <taxon>Pseudomonadati</taxon>
        <taxon>Pseudomonadota</taxon>
        <taxon>Gammaproteobacteria</taxon>
        <taxon>Oceanospirillales</taxon>
        <taxon>Endozoicomonadaceae</taxon>
        <taxon>Endozoicomonas</taxon>
    </lineage>
</organism>
<dbReference type="Pfam" id="PF01548">
    <property type="entry name" value="DEDD_Tnp_IS110"/>
    <property type="match status" value="1"/>
</dbReference>
<dbReference type="EMBL" id="CP013251">
    <property type="protein sequence ID" value="AMO54575.1"/>
    <property type="molecule type" value="Genomic_DNA"/>
</dbReference>
<evidence type="ECO:0000259" key="3">
    <source>
        <dbReference type="Pfam" id="PF02371"/>
    </source>
</evidence>
<dbReference type="STRING" id="570277.EZMO1_0315"/>
<feature type="region of interest" description="Disordered" evidence="1">
    <location>
        <begin position="267"/>
        <end position="290"/>
    </location>
</feature>
<protein>
    <submittedName>
        <fullName evidence="4">IS110 family transposase</fullName>
    </submittedName>
</protein>
<name>A0A142B749_9GAMM</name>
<sequence length="465" mass="52495">MSRRSTSNRSHSDRVKKRIAGHLEKINLFAAGIDIGSESHFVAVPEELDEQPVRSFGCFTADLEAMADWLVKLGITTVVMESTGIYWIPAFEILESRGLDVKLVNARHVKNVAGRKSDVLDCQWLLQLHTYGLLNGAFRPDEQVCSLRSYRRQRDTLVGYRASHIQHMQKALRQMNLLLDNVVTDITGKTGMTIIRAILNGQRNPVELAKYRDKHCKKSEEEIAKSLKGHYRDEHVFALRQAVELYDTYDEKIRACDKALEQKINTFDSKDDKDSQKPSTPDKLSKKRKSRCAPDFDVRSELNRVSGVDLTDIDGIDENTALKIVSEIGLDMSRWPSAKHFASWLGLCPGTKISGGKVLNRKTKRLPGAAATAFRLAAYSLTRSKSALGAYYRRMRSKLGAPKAITATAHKLARLVYSMLKHGSQYVDEGQEYFEQRYRERVLKTLKQKAKDMGFTLTPVETAVG</sequence>
<reference evidence="4 5" key="1">
    <citation type="journal article" date="2016" name="Front. Microbiol.">
        <title>Genomic Insight into the Host-Endosymbiont Relationship of Endozoicomonas montiporae CL-33(T) with its Coral Host.</title>
        <authorList>
            <person name="Ding J.-Y."/>
            <person name="Shiu J.-H."/>
            <person name="Chen W.-M."/>
            <person name="Chiang Y.-R."/>
            <person name="Tang S.-L."/>
        </authorList>
    </citation>
    <scope>NUCLEOTIDE SEQUENCE [LARGE SCALE GENOMIC DNA]</scope>
    <source>
        <strain evidence="4 5">CL-33</strain>
    </source>
</reference>
<dbReference type="NCBIfam" id="NF033542">
    <property type="entry name" value="transpos_IS110"/>
    <property type="match status" value="1"/>
</dbReference>
<dbReference type="PANTHER" id="PTHR33055">
    <property type="entry name" value="TRANSPOSASE FOR INSERTION SEQUENCE ELEMENT IS1111A"/>
    <property type="match status" value="1"/>
</dbReference>
<gene>
    <name evidence="4" type="ORF">EZMO1_0315</name>
</gene>
<dbReference type="KEGG" id="emp:EZMO1_0315"/>
<dbReference type="PATRIC" id="fig|570277.3.peg.332"/>
<feature type="domain" description="Transposase IS116/IS110/IS902 C-terminal" evidence="3">
    <location>
        <begin position="310"/>
        <end position="393"/>
    </location>
</feature>
<dbReference type="InterPro" id="IPR003346">
    <property type="entry name" value="Transposase_20"/>
</dbReference>
<dbReference type="GO" id="GO:0006313">
    <property type="term" value="P:DNA transposition"/>
    <property type="evidence" value="ECO:0007669"/>
    <property type="project" value="InterPro"/>
</dbReference>
<evidence type="ECO:0000256" key="1">
    <source>
        <dbReference type="SAM" id="MobiDB-lite"/>
    </source>
</evidence>
<dbReference type="Proteomes" id="UP000071065">
    <property type="component" value="Chromosome"/>
</dbReference>
<dbReference type="GO" id="GO:0004803">
    <property type="term" value="F:transposase activity"/>
    <property type="evidence" value="ECO:0007669"/>
    <property type="project" value="InterPro"/>
</dbReference>
<dbReference type="AlphaFoldDB" id="A0A142B749"/>
<dbReference type="Pfam" id="PF02371">
    <property type="entry name" value="Transposase_20"/>
    <property type="match status" value="1"/>
</dbReference>
<dbReference type="GO" id="GO:0003677">
    <property type="term" value="F:DNA binding"/>
    <property type="evidence" value="ECO:0007669"/>
    <property type="project" value="InterPro"/>
</dbReference>
<evidence type="ECO:0000313" key="5">
    <source>
        <dbReference type="Proteomes" id="UP000071065"/>
    </source>
</evidence>
<dbReference type="PANTHER" id="PTHR33055:SF13">
    <property type="entry name" value="TRANSPOSASE"/>
    <property type="match status" value="1"/>
</dbReference>
<dbReference type="InterPro" id="IPR002525">
    <property type="entry name" value="Transp_IS110-like_N"/>
</dbReference>
<dbReference type="InterPro" id="IPR047650">
    <property type="entry name" value="Transpos_IS110"/>
</dbReference>
<proteinExistence type="predicted"/>
<evidence type="ECO:0000259" key="2">
    <source>
        <dbReference type="Pfam" id="PF01548"/>
    </source>
</evidence>
<accession>A0A142B749</accession>
<evidence type="ECO:0000313" key="4">
    <source>
        <dbReference type="EMBL" id="AMO54575.1"/>
    </source>
</evidence>
<dbReference type="RefSeq" id="WP_061509249.1">
    <property type="nucleotide sequence ID" value="NZ_CP013251.1"/>
</dbReference>
<feature type="domain" description="Transposase IS110-like N-terminal" evidence="2">
    <location>
        <begin position="31"/>
        <end position="175"/>
    </location>
</feature>